<dbReference type="AlphaFoldDB" id="A0A2P2QDJ1"/>
<evidence type="ECO:0000313" key="1">
    <source>
        <dbReference type="EMBL" id="MBX65058.1"/>
    </source>
</evidence>
<sequence length="21" mass="2511">MNISINFLRCKSKRQILVLFS</sequence>
<name>A0A2P2QDJ1_RHIMU</name>
<proteinExistence type="predicted"/>
<dbReference type="EMBL" id="GGEC01084574">
    <property type="protein sequence ID" value="MBX65058.1"/>
    <property type="molecule type" value="Transcribed_RNA"/>
</dbReference>
<protein>
    <submittedName>
        <fullName evidence="1">Uncharacterized protein</fullName>
    </submittedName>
</protein>
<accession>A0A2P2QDJ1</accession>
<organism evidence="1">
    <name type="scientific">Rhizophora mucronata</name>
    <name type="common">Asiatic mangrove</name>
    <dbReference type="NCBI Taxonomy" id="61149"/>
    <lineage>
        <taxon>Eukaryota</taxon>
        <taxon>Viridiplantae</taxon>
        <taxon>Streptophyta</taxon>
        <taxon>Embryophyta</taxon>
        <taxon>Tracheophyta</taxon>
        <taxon>Spermatophyta</taxon>
        <taxon>Magnoliopsida</taxon>
        <taxon>eudicotyledons</taxon>
        <taxon>Gunneridae</taxon>
        <taxon>Pentapetalae</taxon>
        <taxon>rosids</taxon>
        <taxon>fabids</taxon>
        <taxon>Malpighiales</taxon>
        <taxon>Rhizophoraceae</taxon>
        <taxon>Rhizophora</taxon>
    </lineage>
</organism>
<reference evidence="1" key="1">
    <citation type="submission" date="2018-02" db="EMBL/GenBank/DDBJ databases">
        <title>Rhizophora mucronata_Transcriptome.</title>
        <authorList>
            <person name="Meera S.P."/>
            <person name="Sreeshan A."/>
            <person name="Augustine A."/>
        </authorList>
    </citation>
    <scope>NUCLEOTIDE SEQUENCE</scope>
    <source>
        <tissue evidence="1">Leaf</tissue>
    </source>
</reference>